<dbReference type="EMBL" id="NVUS01000002">
    <property type="protein sequence ID" value="PCJ03400.1"/>
    <property type="molecule type" value="Genomic_DNA"/>
</dbReference>
<dbReference type="Pfam" id="PF11367">
    <property type="entry name" value="Tail_completion_gp17"/>
    <property type="match status" value="1"/>
</dbReference>
<comment type="caution">
    <text evidence="1">The sequence shown here is derived from an EMBL/GenBank/DDBJ whole genome shotgun (WGS) entry which is preliminary data.</text>
</comment>
<accession>A0A2A4Z9C5</accession>
<reference key="1">
    <citation type="submission" date="2017-08" db="EMBL/GenBank/DDBJ databases">
        <title>A dynamic microbial community with high functional redundancy inhabits the cold, oxic subseafloor aquifer.</title>
        <authorList>
            <person name="Tully B.J."/>
            <person name="Wheat C.G."/>
            <person name="Glazer B.T."/>
            <person name="Huber J.A."/>
        </authorList>
    </citation>
    <scope>NUCLEOTIDE SEQUENCE [LARGE SCALE GENOMIC DNA]</scope>
</reference>
<dbReference type="InterPro" id="IPR021508">
    <property type="entry name" value="Gp17-like"/>
</dbReference>
<evidence type="ECO:0008006" key="2">
    <source>
        <dbReference type="Google" id="ProtNLM"/>
    </source>
</evidence>
<dbReference type="InterPro" id="IPR053745">
    <property type="entry name" value="Viral_Tail_Comp_sf"/>
</dbReference>
<gene>
    <name evidence="1" type="ORF">COB13_01870</name>
</gene>
<proteinExistence type="predicted"/>
<protein>
    <recommendedName>
        <fullName evidence="2">DUF3168 domain-containing protein</fullName>
    </recommendedName>
</protein>
<evidence type="ECO:0000313" key="1">
    <source>
        <dbReference type="EMBL" id="PCJ03400.1"/>
    </source>
</evidence>
<name>A0A2A4Z9C5_9PROT</name>
<reference evidence="1" key="2">
    <citation type="journal article" date="2018" name="ISME J.">
        <title>A dynamic microbial community with high functional redundancy inhabits the cold, oxic subseafloor aquifer.</title>
        <authorList>
            <person name="Tully B.J."/>
            <person name="Wheat C.G."/>
            <person name="Glazer B.T."/>
            <person name="Huber J.A."/>
        </authorList>
    </citation>
    <scope>NUCLEOTIDE SEQUENCE</scope>
    <source>
        <strain evidence="1">NORP83</strain>
    </source>
</reference>
<sequence length="142" mass="15649">MRGVDMKGLLPLKTYLYARLSTDTDLIALLGGLHIYDVVQEGASLPYIAYDQISSQRVHQLDAQMSEHILRLVIVARADSSLTTHNIMARLEQVFDELPANDDLTLGYELSSATLLSTCIEQVDFEVVKGVIEVKLLITGGS</sequence>
<dbReference type="Gene3D" id="3.30.2000.30">
    <property type="match status" value="1"/>
</dbReference>
<organism evidence="1">
    <name type="scientific">OCS116 cluster bacterium</name>
    <dbReference type="NCBI Taxonomy" id="2030921"/>
    <lineage>
        <taxon>Bacteria</taxon>
        <taxon>Pseudomonadati</taxon>
        <taxon>Pseudomonadota</taxon>
        <taxon>Alphaproteobacteria</taxon>
        <taxon>OCS116 cluster</taxon>
    </lineage>
</organism>
<dbReference type="AlphaFoldDB" id="A0A2A4Z9C5"/>